<dbReference type="Proteomes" id="UP000593567">
    <property type="component" value="Unassembled WGS sequence"/>
</dbReference>
<keyword evidence="1" id="KW-1133">Transmembrane helix</keyword>
<accession>A0A7J7J2G8</accession>
<feature type="transmembrane region" description="Helical" evidence="1">
    <location>
        <begin position="54"/>
        <end position="79"/>
    </location>
</feature>
<proteinExistence type="predicted"/>
<keyword evidence="3" id="KW-1185">Reference proteome</keyword>
<evidence type="ECO:0000313" key="3">
    <source>
        <dbReference type="Proteomes" id="UP000593567"/>
    </source>
</evidence>
<sequence>MESLRRNINTMRRWNGDGDANFEDNELQYLRSSILDTLEGSRLLRMGEFTKDIICYYTLVLLINILFCLLTMLLTMHFMGGIQANETNIQQTNEFIKDLVSKLNWTDGYSESCNEEELGDCKTAPQDLFDINIDNLKLNQYQHFMEEMKEMLHILKYCLKEMKSTPARANNFQHFVHQKKLSSSDLIETKELLKNYTLFTYTRVEHNFTYTLLNKADCK</sequence>
<keyword evidence="1" id="KW-0472">Membrane</keyword>
<keyword evidence="1" id="KW-0812">Transmembrane</keyword>
<protein>
    <submittedName>
        <fullName evidence="2">Uncharacterized protein</fullName>
    </submittedName>
</protein>
<gene>
    <name evidence="2" type="ORF">EB796_021354</name>
</gene>
<dbReference type="AlphaFoldDB" id="A0A7J7J2G8"/>
<reference evidence="2" key="1">
    <citation type="submission" date="2020-06" db="EMBL/GenBank/DDBJ databases">
        <title>Draft genome of Bugula neritina, a colonial animal packing powerful symbionts and potential medicines.</title>
        <authorList>
            <person name="Rayko M."/>
        </authorList>
    </citation>
    <scope>NUCLEOTIDE SEQUENCE [LARGE SCALE GENOMIC DNA]</scope>
    <source>
        <strain evidence="2">Kwan_BN1</strain>
    </source>
</reference>
<dbReference type="EMBL" id="VXIV02003179">
    <property type="protein sequence ID" value="KAF6020382.1"/>
    <property type="molecule type" value="Genomic_DNA"/>
</dbReference>
<comment type="caution">
    <text evidence="2">The sequence shown here is derived from an EMBL/GenBank/DDBJ whole genome shotgun (WGS) entry which is preliminary data.</text>
</comment>
<evidence type="ECO:0000313" key="2">
    <source>
        <dbReference type="EMBL" id="KAF6020382.1"/>
    </source>
</evidence>
<organism evidence="2 3">
    <name type="scientific">Bugula neritina</name>
    <name type="common">Brown bryozoan</name>
    <name type="synonym">Sertularia neritina</name>
    <dbReference type="NCBI Taxonomy" id="10212"/>
    <lineage>
        <taxon>Eukaryota</taxon>
        <taxon>Metazoa</taxon>
        <taxon>Spiralia</taxon>
        <taxon>Lophotrochozoa</taxon>
        <taxon>Bryozoa</taxon>
        <taxon>Gymnolaemata</taxon>
        <taxon>Cheilostomatida</taxon>
        <taxon>Flustrina</taxon>
        <taxon>Buguloidea</taxon>
        <taxon>Bugulidae</taxon>
        <taxon>Bugula</taxon>
    </lineage>
</organism>
<name>A0A7J7J2G8_BUGNE</name>
<evidence type="ECO:0000256" key="1">
    <source>
        <dbReference type="SAM" id="Phobius"/>
    </source>
</evidence>